<dbReference type="Proteomes" id="UP000516656">
    <property type="component" value="Chromosome 1"/>
</dbReference>
<dbReference type="GeneID" id="93398698"/>
<dbReference type="PROSITE" id="PS51257">
    <property type="entry name" value="PROKAR_LIPOPROTEIN"/>
    <property type="match status" value="1"/>
</dbReference>
<organism evidence="2 4">
    <name type="scientific">Photobacterium damsela subsp. piscicida</name>
    <name type="common">Pasteurella piscicida</name>
    <dbReference type="NCBI Taxonomy" id="38294"/>
    <lineage>
        <taxon>Bacteria</taxon>
        <taxon>Pseudomonadati</taxon>
        <taxon>Pseudomonadota</taxon>
        <taxon>Gammaproteobacteria</taxon>
        <taxon>Vibrionales</taxon>
        <taxon>Vibrionaceae</taxon>
        <taxon>Photobacterium</taxon>
    </lineage>
</organism>
<accession>A0A1Q9H2Y1</accession>
<evidence type="ECO:0000313" key="2">
    <source>
        <dbReference type="EMBL" id="QOD56997.1"/>
    </source>
</evidence>
<dbReference type="AlphaFoldDB" id="A0A1Q9H2Y1"/>
<name>A0A1Q9H2Y1_PHODP</name>
<dbReference type="EMBL" id="CP061854">
    <property type="protein sequence ID" value="QOD56997.1"/>
    <property type="molecule type" value="Genomic_DNA"/>
</dbReference>
<dbReference type="Proteomes" id="UP000218676">
    <property type="component" value="Chromosome 1"/>
</dbReference>
<dbReference type="InterPro" id="IPR021242">
    <property type="entry name" value="DUF2799"/>
</dbReference>
<reference evidence="1" key="1">
    <citation type="journal article" date="2017" name="Genome Announc.">
        <title>Whole-Genome Sequence of Photobacterium damselae subsp. piscicida Strain 91-197, Isolated from Hybrid Striped Bass (Morone sp.) in the United States.</title>
        <authorList>
            <person name="Teru Y."/>
            <person name="Hikima J."/>
            <person name="Kono T."/>
            <person name="Sakai M."/>
            <person name="Takano T."/>
            <person name="Hawke J.P."/>
            <person name="Takeyama H."/>
            <person name="Aoki T."/>
        </authorList>
    </citation>
    <scope>NUCLEOTIDE SEQUENCE</scope>
    <source>
        <strain evidence="1">91-197</strain>
    </source>
</reference>
<dbReference type="EMBL" id="AP018045">
    <property type="protein sequence ID" value="BAX54071.1"/>
    <property type="molecule type" value="Genomic_DNA"/>
</dbReference>
<protein>
    <submittedName>
        <fullName evidence="2">DUF2799 domain-containing protein</fullName>
    </submittedName>
</protein>
<dbReference type="RefSeq" id="WP_044174546.1">
    <property type="nucleotide sequence ID" value="NZ_AP018045.1"/>
</dbReference>
<gene>
    <name evidence="2" type="ORF">IC627_02810</name>
    <name evidence="1" type="ORF">PDPUS_1_02697</name>
</gene>
<dbReference type="Pfam" id="PF10973">
    <property type="entry name" value="DUF2799"/>
    <property type="match status" value="1"/>
</dbReference>
<proteinExistence type="predicted"/>
<reference evidence="2 4" key="3">
    <citation type="submission" date="2020-09" db="EMBL/GenBank/DDBJ databases">
        <title>Complete, closed and curated genome sequences of Photobacterium damselae subsp. piscicida isolates from Australia indicate localised evolution and additional plasmid-borne pathogenicity mechanisms.</title>
        <authorList>
            <person name="Baseggio L."/>
            <person name="Silayeva O."/>
            <person name="Buller N."/>
            <person name="Landos M."/>
            <person name="Engelstaedter J."/>
            <person name="Barnes A.C."/>
        </authorList>
    </citation>
    <scope>NUCLEOTIDE SEQUENCE [LARGE SCALE GENOMIC DNA]</scope>
    <source>
        <strain evidence="2 4">AS-16-0540-1</strain>
    </source>
</reference>
<sequence>MKRKSFAAILSVGILSGCVTQTDLISQGNYEKLGYYDGLNGSTSLTEPQFNHLIDSAKGKPVTTAFVDYQTGYVQGRDQYCTTEHLFALGEQGKVNWGVCEYRREQDGLYLLNWQRGFERFGKEPNL</sequence>
<evidence type="ECO:0000313" key="1">
    <source>
        <dbReference type="EMBL" id="BAX54071.1"/>
    </source>
</evidence>
<evidence type="ECO:0000313" key="4">
    <source>
        <dbReference type="Proteomes" id="UP000516656"/>
    </source>
</evidence>
<reference evidence="3" key="2">
    <citation type="submission" date="2017-05" db="EMBL/GenBank/DDBJ databases">
        <title>Whole genome sequence of fish pathogenic bacteria, Photobacterium damselae subsp. piscicida, strain 91-197, isolated from hybrid striped bass (Morone sp.) in USA.</title>
        <authorList>
            <person name="Teru Y."/>
            <person name="Hikima J."/>
            <person name="Kono T."/>
            <person name="Sakai M."/>
            <person name="Takano T."/>
            <person name="Hawke J.P."/>
            <person name="Takeyama H."/>
            <person name="Aoki T."/>
        </authorList>
    </citation>
    <scope>NUCLEOTIDE SEQUENCE [LARGE SCALE GENOMIC DNA]</scope>
    <source>
        <strain evidence="3">91-197</strain>
    </source>
</reference>
<evidence type="ECO:0000313" key="3">
    <source>
        <dbReference type="Proteomes" id="UP000218676"/>
    </source>
</evidence>